<name>A0A816RT01_9BILA</name>
<evidence type="ECO:0000313" key="1">
    <source>
        <dbReference type="EMBL" id="CAF2079210.1"/>
    </source>
</evidence>
<accession>A0A816RT01</accession>
<sequence length="125" mass="15160">MNARKSQFDCPYRYRNVYAAHNYDRQHILEINNDSLQPIDDLSLTNDVIEEWTIDRDAAFEIGWNLTRVNLIQNLCLKQFTKQGKDKYHIISIRLFTDEETQTLICFPFYIIDYEYRNKKLQFLR</sequence>
<reference evidence="1" key="1">
    <citation type="submission" date="2021-02" db="EMBL/GenBank/DDBJ databases">
        <authorList>
            <person name="Nowell W R."/>
        </authorList>
    </citation>
    <scope>NUCLEOTIDE SEQUENCE</scope>
</reference>
<dbReference type="Proteomes" id="UP000663824">
    <property type="component" value="Unassembled WGS sequence"/>
</dbReference>
<proteinExistence type="predicted"/>
<protein>
    <submittedName>
        <fullName evidence="1">Uncharacterized protein</fullName>
    </submittedName>
</protein>
<gene>
    <name evidence="1" type="ORF">MBJ925_LOCUS18166</name>
</gene>
<dbReference type="AlphaFoldDB" id="A0A816RT01"/>
<organism evidence="1 2">
    <name type="scientific">Rotaria magnacalcarata</name>
    <dbReference type="NCBI Taxonomy" id="392030"/>
    <lineage>
        <taxon>Eukaryota</taxon>
        <taxon>Metazoa</taxon>
        <taxon>Spiralia</taxon>
        <taxon>Gnathifera</taxon>
        <taxon>Rotifera</taxon>
        <taxon>Eurotatoria</taxon>
        <taxon>Bdelloidea</taxon>
        <taxon>Philodinida</taxon>
        <taxon>Philodinidae</taxon>
        <taxon>Rotaria</taxon>
    </lineage>
</organism>
<evidence type="ECO:0000313" key="2">
    <source>
        <dbReference type="Proteomes" id="UP000663824"/>
    </source>
</evidence>
<comment type="caution">
    <text evidence="1">The sequence shown here is derived from an EMBL/GenBank/DDBJ whole genome shotgun (WGS) entry which is preliminary data.</text>
</comment>
<dbReference type="EMBL" id="CAJNRE010009087">
    <property type="protein sequence ID" value="CAF2079210.1"/>
    <property type="molecule type" value="Genomic_DNA"/>
</dbReference>